<feature type="compositionally biased region" description="Acidic residues" evidence="2">
    <location>
        <begin position="157"/>
        <end position="175"/>
    </location>
</feature>
<evidence type="ECO:0000256" key="2">
    <source>
        <dbReference type="SAM" id="MobiDB-lite"/>
    </source>
</evidence>
<organism evidence="3 4">
    <name type="scientific">Truncatella angustata</name>
    <dbReference type="NCBI Taxonomy" id="152316"/>
    <lineage>
        <taxon>Eukaryota</taxon>
        <taxon>Fungi</taxon>
        <taxon>Dikarya</taxon>
        <taxon>Ascomycota</taxon>
        <taxon>Pezizomycotina</taxon>
        <taxon>Sordariomycetes</taxon>
        <taxon>Xylariomycetidae</taxon>
        <taxon>Amphisphaeriales</taxon>
        <taxon>Sporocadaceae</taxon>
        <taxon>Truncatella</taxon>
    </lineage>
</organism>
<sequence>MEQLGSPAPITDTTEAIPEATTAQPPTNNQQALPAPTRGAATSSSVPTLRFPRPVGDRRLTNWVSSSQPDIMHTPSFSDGNPHDASITDGYEVIGTDGESHSEATASSYGHATSEVDDDVQSLADTDTGTDAFTNDVDTDSSDDDGEEENLEHTFEPVDESAAETDEEEDEIDMTEAERSLEHPTELFTPDSTHLSRRASFSDQGRSDLQVERAALAVAGLARGPTAATATNQSSDTTKGDTAKADTERSKDRKSWANLSVRDLYKNTAEYLQNNALQQRVVGFLAIAILLVASTNIGQYMKSNLLTETGVLTTVPVASVSSAITPSATEVIVATSTVTSTVTWTKTQSLALQTTGSSKSVASIAPGSALHVRQRLCSASVHGRNEILLRAPPQFKSSWLAKHAVMISVSRGAHDTSSKAAKITAVDEGFIIEVAHGEAYGVLDVSIATTRKPKIQETFEVNFGNFIIVDALDAGKQLVKDFAQSVVDTINGTTAWVEETCSPAFDLMSKPASVANPILQGLHEVTHVARSLGGQIAGLVKQPFPEGRAEQARKELWRTAQDAQDEASLFLLQAQLNSKLQWLRWSGQMAEYERYRAAAGPHFRRKQKEAAVASRARAERTKEEIRARRKQERREVKRSMCWGACKGGS</sequence>
<comment type="caution">
    <text evidence="3">The sequence shown here is derived from an EMBL/GenBank/DDBJ whole genome shotgun (WGS) entry which is preliminary data.</text>
</comment>
<feature type="coiled-coil region" evidence="1">
    <location>
        <begin position="608"/>
        <end position="635"/>
    </location>
</feature>
<dbReference type="GeneID" id="70125763"/>
<feature type="compositionally biased region" description="Basic and acidic residues" evidence="2">
    <location>
        <begin position="238"/>
        <end position="252"/>
    </location>
</feature>
<dbReference type="EMBL" id="JAGPXC010000009">
    <property type="protein sequence ID" value="KAH6647282.1"/>
    <property type="molecule type" value="Genomic_DNA"/>
</dbReference>
<accession>A0A9P8UCD3</accession>
<evidence type="ECO:0000313" key="3">
    <source>
        <dbReference type="EMBL" id="KAH6647282.1"/>
    </source>
</evidence>
<feature type="region of interest" description="Disordered" evidence="2">
    <location>
        <begin position="1"/>
        <end position="206"/>
    </location>
</feature>
<name>A0A9P8UCD3_9PEZI</name>
<dbReference type="RefSeq" id="XP_045953796.1">
    <property type="nucleotide sequence ID" value="XM_046096871.1"/>
</dbReference>
<feature type="compositionally biased region" description="Acidic residues" evidence="2">
    <location>
        <begin position="137"/>
        <end position="150"/>
    </location>
</feature>
<evidence type="ECO:0000256" key="1">
    <source>
        <dbReference type="SAM" id="Coils"/>
    </source>
</evidence>
<feature type="compositionally biased region" description="Polar residues" evidence="2">
    <location>
        <begin position="62"/>
        <end position="79"/>
    </location>
</feature>
<proteinExistence type="predicted"/>
<reference evidence="3" key="1">
    <citation type="journal article" date="2021" name="Nat. Commun.">
        <title>Genetic determinants of endophytism in the Arabidopsis root mycobiome.</title>
        <authorList>
            <person name="Mesny F."/>
            <person name="Miyauchi S."/>
            <person name="Thiergart T."/>
            <person name="Pickel B."/>
            <person name="Atanasova L."/>
            <person name="Karlsson M."/>
            <person name="Huettel B."/>
            <person name="Barry K.W."/>
            <person name="Haridas S."/>
            <person name="Chen C."/>
            <person name="Bauer D."/>
            <person name="Andreopoulos W."/>
            <person name="Pangilinan J."/>
            <person name="LaButti K."/>
            <person name="Riley R."/>
            <person name="Lipzen A."/>
            <person name="Clum A."/>
            <person name="Drula E."/>
            <person name="Henrissat B."/>
            <person name="Kohler A."/>
            <person name="Grigoriev I.V."/>
            <person name="Martin F.M."/>
            <person name="Hacquard S."/>
        </authorList>
    </citation>
    <scope>NUCLEOTIDE SEQUENCE</scope>
    <source>
        <strain evidence="3">MPI-SDFR-AT-0073</strain>
    </source>
</reference>
<dbReference type="Proteomes" id="UP000758603">
    <property type="component" value="Unassembled WGS sequence"/>
</dbReference>
<keyword evidence="4" id="KW-1185">Reference proteome</keyword>
<gene>
    <name evidence="3" type="ORF">BKA67DRAFT_431445</name>
</gene>
<feature type="compositionally biased region" description="Polar residues" evidence="2">
    <location>
        <begin position="123"/>
        <end position="133"/>
    </location>
</feature>
<feature type="region of interest" description="Disordered" evidence="2">
    <location>
        <begin position="223"/>
        <end position="252"/>
    </location>
</feature>
<protein>
    <submittedName>
        <fullName evidence="3">Uncharacterized protein</fullName>
    </submittedName>
</protein>
<feature type="compositionally biased region" description="Polar residues" evidence="2">
    <location>
        <begin position="21"/>
        <end position="32"/>
    </location>
</feature>
<dbReference type="AlphaFoldDB" id="A0A9P8UCD3"/>
<evidence type="ECO:0000313" key="4">
    <source>
        <dbReference type="Proteomes" id="UP000758603"/>
    </source>
</evidence>
<dbReference type="OrthoDB" id="4925544at2759"/>
<keyword evidence="1" id="KW-0175">Coiled coil</keyword>
<feature type="compositionally biased region" description="Basic and acidic residues" evidence="2">
    <location>
        <begin position="176"/>
        <end position="185"/>
    </location>
</feature>